<comment type="subcellular location">
    <subcellularLocation>
        <location evidence="1">Cell membrane</location>
        <topology evidence="1">Multi-pass membrane protein</topology>
    </subcellularLocation>
</comment>
<dbReference type="Pfam" id="PF07681">
    <property type="entry name" value="DoxX"/>
    <property type="match status" value="1"/>
</dbReference>
<dbReference type="InterPro" id="IPR051907">
    <property type="entry name" value="DoxX-like_oxidoreductase"/>
</dbReference>
<evidence type="ECO:0008006" key="10">
    <source>
        <dbReference type="Google" id="ProtNLM"/>
    </source>
</evidence>
<evidence type="ECO:0000256" key="6">
    <source>
        <dbReference type="ARBA" id="ARBA00023136"/>
    </source>
</evidence>
<evidence type="ECO:0000256" key="2">
    <source>
        <dbReference type="ARBA" id="ARBA00006679"/>
    </source>
</evidence>
<reference evidence="8 9" key="1">
    <citation type="submission" date="2012-09" db="EMBL/GenBank/DDBJ databases">
        <title>Genome Sequence of alkane-degrading Bacterium Alcanivorax sp. 6-D-6.</title>
        <authorList>
            <person name="Lai Q."/>
            <person name="Shao Z."/>
        </authorList>
    </citation>
    <scope>NUCLEOTIDE SEQUENCE [LARGE SCALE GENOMIC DNA]</scope>
    <source>
        <strain evidence="8 9">6-D-6</strain>
    </source>
</reference>
<dbReference type="RefSeq" id="WP_159659937.1">
    <property type="nucleotide sequence ID" value="NZ_AQPF01000003.1"/>
</dbReference>
<keyword evidence="5 7" id="KW-1133">Transmembrane helix</keyword>
<evidence type="ECO:0000256" key="5">
    <source>
        <dbReference type="ARBA" id="ARBA00022989"/>
    </source>
</evidence>
<feature type="transmembrane region" description="Helical" evidence="7">
    <location>
        <begin position="93"/>
        <end position="111"/>
    </location>
</feature>
<feature type="transmembrane region" description="Helical" evidence="7">
    <location>
        <begin position="62"/>
        <end position="86"/>
    </location>
</feature>
<evidence type="ECO:0000256" key="4">
    <source>
        <dbReference type="ARBA" id="ARBA00022692"/>
    </source>
</evidence>
<keyword evidence="6 7" id="KW-0472">Membrane</keyword>
<keyword evidence="3" id="KW-1003">Cell membrane</keyword>
<comment type="similarity">
    <text evidence="2">Belongs to the DoxX family.</text>
</comment>
<protein>
    <recommendedName>
        <fullName evidence="10">DoxX protein</fullName>
    </recommendedName>
</protein>
<evidence type="ECO:0000313" key="8">
    <source>
        <dbReference type="EMBL" id="KAF0807677.1"/>
    </source>
</evidence>
<dbReference type="PANTHER" id="PTHR33452:SF19">
    <property type="entry name" value="DOXX FAMILY PROTEIN"/>
    <property type="match status" value="1"/>
</dbReference>
<keyword evidence="9" id="KW-1185">Reference proteome</keyword>
<accession>A0ABQ6YC52</accession>
<feature type="transmembrane region" description="Helical" evidence="7">
    <location>
        <begin position="185"/>
        <end position="204"/>
    </location>
</feature>
<proteinExistence type="inferred from homology"/>
<evidence type="ECO:0000313" key="9">
    <source>
        <dbReference type="Proteomes" id="UP000771797"/>
    </source>
</evidence>
<evidence type="ECO:0000256" key="7">
    <source>
        <dbReference type="SAM" id="Phobius"/>
    </source>
</evidence>
<comment type="caution">
    <text evidence="8">The sequence shown here is derived from an EMBL/GenBank/DDBJ whole genome shotgun (WGS) entry which is preliminary data.</text>
</comment>
<dbReference type="InterPro" id="IPR032808">
    <property type="entry name" value="DoxX"/>
</dbReference>
<dbReference type="EMBL" id="AQPF01000003">
    <property type="protein sequence ID" value="KAF0807677.1"/>
    <property type="molecule type" value="Genomic_DNA"/>
</dbReference>
<dbReference type="Proteomes" id="UP000771797">
    <property type="component" value="Unassembled WGS sequence"/>
</dbReference>
<dbReference type="PANTHER" id="PTHR33452">
    <property type="entry name" value="OXIDOREDUCTASE CATD-RELATED"/>
    <property type="match status" value="1"/>
</dbReference>
<keyword evidence="4 7" id="KW-0812">Transmembrane</keyword>
<evidence type="ECO:0000256" key="1">
    <source>
        <dbReference type="ARBA" id="ARBA00004651"/>
    </source>
</evidence>
<evidence type="ECO:0000256" key="3">
    <source>
        <dbReference type="ARBA" id="ARBA00022475"/>
    </source>
</evidence>
<organism evidence="8 9">
    <name type="scientific">Alcanivorax xiamenensis</name>
    <dbReference type="NCBI Taxonomy" id="1177156"/>
    <lineage>
        <taxon>Bacteria</taxon>
        <taxon>Pseudomonadati</taxon>
        <taxon>Pseudomonadota</taxon>
        <taxon>Gammaproteobacteria</taxon>
        <taxon>Oceanospirillales</taxon>
        <taxon>Alcanivoracaceae</taxon>
        <taxon>Alcanivorax</taxon>
    </lineage>
</organism>
<gene>
    <name evidence="8" type="ORF">A6D6_00674</name>
</gene>
<name>A0ABQ6YC52_9GAMM</name>
<sequence>MSFPSVLGLRVQALLERARTLDFLAPLALRLYLAPVFFSAGLNKLNAFDATVAWFGNPDWGLGLPFPWLLAFLATAAELIGGVMLLLGLATRLISLPLMATMLVAIFAVHWPNGWFAIAPSNAETSMARPLAALGIPAAEASLENSAGVGERLTQARALLREHGHYDWLTEKGTFVVLNNGIEFAATYLVLLMILFFHGAGRFLSLDYWASRLISGLSSAVPAREPLERPGS</sequence>